<evidence type="ECO:0000256" key="10">
    <source>
        <dbReference type="ARBA" id="ARBA00022737"/>
    </source>
</evidence>
<dbReference type="SUPFAM" id="SSF48403">
    <property type="entry name" value="Ankyrin repeat"/>
    <property type="match status" value="1"/>
</dbReference>
<evidence type="ECO:0000256" key="16">
    <source>
        <dbReference type="ARBA" id="ARBA00023136"/>
    </source>
</evidence>
<dbReference type="PROSITE" id="PS50146">
    <property type="entry name" value="DAGK"/>
    <property type="match status" value="1"/>
</dbReference>
<dbReference type="Gene3D" id="3.40.50.10330">
    <property type="entry name" value="Probable inorganic polyphosphate/atp-NAD kinase, domain 1"/>
    <property type="match status" value="1"/>
</dbReference>
<dbReference type="FunFam" id="2.60.200.40:FF:000002">
    <property type="entry name" value="Diacylglycerol kinase"/>
    <property type="match status" value="1"/>
</dbReference>
<dbReference type="PROSITE" id="PS50297">
    <property type="entry name" value="ANK_REP_REGION"/>
    <property type="match status" value="2"/>
</dbReference>
<keyword evidence="16" id="KW-0472">Membrane</keyword>
<dbReference type="SUPFAM" id="SSF111331">
    <property type="entry name" value="NAD kinase/diacylglycerol kinase-like"/>
    <property type="match status" value="1"/>
</dbReference>
<dbReference type="EC" id="2.7.1.107" evidence="24"/>
<dbReference type="InterPro" id="IPR056383">
    <property type="entry name" value="DGKI-like_dom"/>
</dbReference>
<dbReference type="InterPro" id="IPR002110">
    <property type="entry name" value="Ankyrin_rpt"/>
</dbReference>
<organism evidence="27 28">
    <name type="scientific">Branchiostoma lanceolatum</name>
    <name type="common">Common lancelet</name>
    <name type="synonym">Amphioxus lanceolatum</name>
    <dbReference type="NCBI Taxonomy" id="7740"/>
    <lineage>
        <taxon>Eukaryota</taxon>
        <taxon>Metazoa</taxon>
        <taxon>Chordata</taxon>
        <taxon>Cephalochordata</taxon>
        <taxon>Leptocardii</taxon>
        <taxon>Amphioxiformes</taxon>
        <taxon>Branchiostomatidae</taxon>
        <taxon>Branchiostoma</taxon>
    </lineage>
</organism>
<dbReference type="SMART" id="SM00248">
    <property type="entry name" value="ANK"/>
    <property type="match status" value="3"/>
</dbReference>
<dbReference type="Proteomes" id="UP000838412">
    <property type="component" value="Chromosome 18"/>
</dbReference>
<evidence type="ECO:0000256" key="22">
    <source>
        <dbReference type="ARBA" id="ARBA00060536"/>
    </source>
</evidence>
<dbReference type="Pfam" id="PF23578">
    <property type="entry name" value="DGKI"/>
    <property type="match status" value="1"/>
</dbReference>
<dbReference type="SMART" id="SM00109">
    <property type="entry name" value="C1"/>
    <property type="match status" value="2"/>
</dbReference>
<evidence type="ECO:0000313" key="28">
    <source>
        <dbReference type="Proteomes" id="UP000838412"/>
    </source>
</evidence>
<dbReference type="PROSITE" id="PS50088">
    <property type="entry name" value="ANK_REPEAT"/>
    <property type="match status" value="2"/>
</dbReference>
<dbReference type="Pfam" id="PF00609">
    <property type="entry name" value="DAGK_acc"/>
    <property type="match status" value="1"/>
</dbReference>
<feature type="region of interest" description="Disordered" evidence="25">
    <location>
        <begin position="806"/>
        <end position="903"/>
    </location>
</feature>
<comment type="catalytic activity">
    <reaction evidence="19">
        <text>1,2-di-(9Z-octadecenoyl)-sn-glycerol + ATP = 1,2-di-(9Z-octadecenoyl)-sn-glycero-3-phosphate + ADP + H(+)</text>
        <dbReference type="Rhea" id="RHEA:40327"/>
        <dbReference type="ChEBI" id="CHEBI:15378"/>
        <dbReference type="ChEBI" id="CHEBI:30616"/>
        <dbReference type="ChEBI" id="CHEBI:52333"/>
        <dbReference type="ChEBI" id="CHEBI:74546"/>
        <dbReference type="ChEBI" id="CHEBI:456216"/>
    </reaction>
    <physiologicalReaction direction="left-to-right" evidence="19">
        <dbReference type="Rhea" id="RHEA:40328"/>
    </physiologicalReaction>
</comment>
<evidence type="ECO:0000259" key="26">
    <source>
        <dbReference type="PROSITE" id="PS50146"/>
    </source>
</evidence>
<evidence type="ECO:0000256" key="24">
    <source>
        <dbReference type="RuleBase" id="RU361128"/>
    </source>
</evidence>
<dbReference type="GO" id="GO:0004143">
    <property type="term" value="F:ATP-dependent diacylglycerol kinase activity"/>
    <property type="evidence" value="ECO:0007669"/>
    <property type="project" value="UniProtKB-EC"/>
</dbReference>
<dbReference type="InterPro" id="IPR016064">
    <property type="entry name" value="NAD/diacylglycerol_kinase_sf"/>
</dbReference>
<evidence type="ECO:0000256" key="11">
    <source>
        <dbReference type="ARBA" id="ARBA00022741"/>
    </source>
</evidence>
<proteinExistence type="inferred from homology"/>
<dbReference type="GO" id="GO:0042995">
    <property type="term" value="C:cell projection"/>
    <property type="evidence" value="ECO:0007669"/>
    <property type="project" value="UniProtKB-SubCell"/>
</dbReference>
<dbReference type="CDD" id="cd20802">
    <property type="entry name" value="C1_DGK_typeIV_rpt1"/>
    <property type="match status" value="1"/>
</dbReference>
<evidence type="ECO:0000256" key="9">
    <source>
        <dbReference type="ARBA" id="ARBA00022679"/>
    </source>
</evidence>
<feature type="region of interest" description="Disordered" evidence="25">
    <location>
        <begin position="428"/>
        <end position="453"/>
    </location>
</feature>
<evidence type="ECO:0000256" key="8">
    <source>
        <dbReference type="ARBA" id="ARBA00022490"/>
    </source>
</evidence>
<dbReference type="GO" id="GO:0005634">
    <property type="term" value="C:nucleus"/>
    <property type="evidence" value="ECO:0007669"/>
    <property type="project" value="UniProtKB-SubCell"/>
</dbReference>
<sequence>MPLNMHYYARKLRLSRGKPKSPVPRIVVTMATDEDHDDDDAEEAGREEADSRFYGIARMPRSFKKAISRSYLRGQDHAHHGPNQHHLKHGGERQLKTAVDWTDNALNGEHIWTDTKESGDFCYVGEQDCLKSGPRKKCLGCKILVHVGCMHVLEKINFRCRPTFREPGTKSSRETFVRHHWVHRRRQEGKCKQCGKPFHQKFSFHSKEIVAISCSWCKAAYHNKVSCFMMQHIEEQCTLGAHAGVIVPPSWIMKVPKNRMSIKSSLKKKKRPSIKRKSLKESKSKAFMIKPVASPFIKPLLVFVNPKSGGNQGAKIMQKFIWYLNPRQVFDLSQGGPREALEMYRKVANLRILACGGDGTAGWILSTLDSLGMNPPPPVAVLPLGTGNDLARTLNWGGGYTDEPISKILSHVEDGPVVQLDRWNLQVSPNRQVPADEAEEGGDKEAELGAPEGEVKEKLPLDVMNNYFSMGADAHVALEFHESREANPEKFNSRFRNKMFYAGAGGRELMKGSSKDLAKYVHLVCDDIDMTAKVQELKLHCLLFLNIPRYCSGTVPWGNPSSSQHPELEPQRHDDGYLEVLGFTPATMATLQVGGHGERLCQCREARITTYKTIPMQVDGEPCRLAPATVHVTLRNQANVVLKSKRRTPTALSADATGPGLASERLRIQVSKVSMVDYEALHYDKDKLKEASIPVGIIVVAGDCDLEQCRGHIERLQEESHTPVKFQRSVSLIDNPARATLTLSVSTQKLSPKWCFLDSTNADRFFRIDRTQENLHYVTDISSKELFVLDPELVITKDVCTSPAMPDLVEQHPKGHSSAGTPQGKAFVFPVTPPGSPMSSRRNDRVQSHPPAQMDRSSPPVCSVRSEPASPVFSGSPNTTRRQPRPVTIHSPGASSPNASEKDARLLEACRDGEISMLVEMLRSGADLATTDPQGMTPLHHAVRYGHKDLVEYILKHGPPSLLEVSDYEKGQTPLHKAASYQRRSICCMLVAAGAKVTCRDSNGNTPRLLSLKANDRDLADYLKGQEQYLLATTEENQETAV</sequence>
<evidence type="ECO:0000256" key="12">
    <source>
        <dbReference type="ARBA" id="ARBA00022777"/>
    </source>
</evidence>
<evidence type="ECO:0000256" key="25">
    <source>
        <dbReference type="SAM" id="MobiDB-lite"/>
    </source>
</evidence>
<keyword evidence="13 24" id="KW-0067">ATP-binding</keyword>
<dbReference type="GO" id="GO:0005886">
    <property type="term" value="C:plasma membrane"/>
    <property type="evidence" value="ECO:0007669"/>
    <property type="project" value="UniProtKB-SubCell"/>
</dbReference>
<keyword evidence="10" id="KW-0677">Repeat</keyword>
<dbReference type="Pfam" id="PF12796">
    <property type="entry name" value="Ank_2"/>
    <property type="match status" value="1"/>
</dbReference>
<evidence type="ECO:0000256" key="13">
    <source>
        <dbReference type="ARBA" id="ARBA00022840"/>
    </source>
</evidence>
<feature type="region of interest" description="Disordered" evidence="25">
    <location>
        <begin position="30"/>
        <end position="49"/>
    </location>
</feature>
<dbReference type="GO" id="GO:0005829">
    <property type="term" value="C:cytosol"/>
    <property type="evidence" value="ECO:0007669"/>
    <property type="project" value="UniProtKB-SubCell"/>
</dbReference>
<dbReference type="InterPro" id="IPR002219">
    <property type="entry name" value="PKC_DAG/PE"/>
</dbReference>
<evidence type="ECO:0000256" key="18">
    <source>
        <dbReference type="ARBA" id="ARBA00023273"/>
    </source>
</evidence>
<dbReference type="InterPro" id="IPR001206">
    <property type="entry name" value="Diacylglycerol_kinase_cat_dom"/>
</dbReference>
<feature type="repeat" description="ANK" evidence="23">
    <location>
        <begin position="934"/>
        <end position="958"/>
    </location>
</feature>
<gene>
    <name evidence="27" type="primary">DGKI</name>
    <name evidence="27" type="ORF">BLAG_LOCUS11712</name>
</gene>
<dbReference type="Pfam" id="PF00781">
    <property type="entry name" value="DAGK_cat"/>
    <property type="match status" value="1"/>
</dbReference>
<dbReference type="GO" id="GO:0046486">
    <property type="term" value="P:glycerolipid metabolic process"/>
    <property type="evidence" value="ECO:0007669"/>
    <property type="project" value="UniProtKB-UniPathway"/>
</dbReference>
<dbReference type="InterPro" id="IPR037607">
    <property type="entry name" value="DGK"/>
</dbReference>
<evidence type="ECO:0000256" key="2">
    <source>
        <dbReference type="ARBA" id="ARBA00004236"/>
    </source>
</evidence>
<evidence type="ECO:0000256" key="14">
    <source>
        <dbReference type="ARBA" id="ARBA00023043"/>
    </source>
</evidence>
<evidence type="ECO:0000256" key="3">
    <source>
        <dbReference type="ARBA" id="ARBA00004316"/>
    </source>
</evidence>
<protein>
    <recommendedName>
        <fullName evidence="24">Diacylglycerol kinase</fullName>
        <shortName evidence="24">DAG kinase</shortName>
        <ecNumber evidence="24">2.7.1.107</ecNumber>
    </recommendedName>
</protein>
<dbReference type="Gene3D" id="1.25.40.20">
    <property type="entry name" value="Ankyrin repeat-containing domain"/>
    <property type="match status" value="1"/>
</dbReference>
<evidence type="ECO:0000256" key="5">
    <source>
        <dbReference type="ARBA" id="ARBA00005175"/>
    </source>
</evidence>
<dbReference type="EMBL" id="OV696703">
    <property type="protein sequence ID" value="CAH1251275.1"/>
    <property type="molecule type" value="Genomic_DNA"/>
</dbReference>
<dbReference type="SMART" id="SM00045">
    <property type="entry name" value="DAGKa"/>
    <property type="match status" value="1"/>
</dbReference>
<dbReference type="GO" id="GO:0007200">
    <property type="term" value="P:phospholipase C-activating G protein-coupled receptor signaling pathway"/>
    <property type="evidence" value="ECO:0007669"/>
    <property type="project" value="InterPro"/>
</dbReference>
<name>A0A8K0EH29_BRALA</name>
<feature type="compositionally biased region" description="Basic and acidic residues" evidence="25">
    <location>
        <begin position="441"/>
        <end position="453"/>
    </location>
</feature>
<keyword evidence="14 23" id="KW-0040">ANK repeat</keyword>
<dbReference type="InterPro" id="IPR047484">
    <property type="entry name" value="C1_DGKzeta_rpt2"/>
</dbReference>
<reference evidence="27" key="1">
    <citation type="submission" date="2022-01" db="EMBL/GenBank/DDBJ databases">
        <authorList>
            <person name="Braso-Vives M."/>
        </authorList>
    </citation>
    <scope>NUCLEOTIDE SEQUENCE</scope>
</reference>
<dbReference type="Pfam" id="PF00130">
    <property type="entry name" value="C1_1"/>
    <property type="match status" value="1"/>
</dbReference>
<keyword evidence="17" id="KW-0539">Nucleus</keyword>
<evidence type="ECO:0000256" key="6">
    <source>
        <dbReference type="ARBA" id="ARBA00009280"/>
    </source>
</evidence>
<comment type="similarity">
    <text evidence="6 24">Belongs to the eukaryotic diacylglycerol kinase family.</text>
</comment>
<evidence type="ECO:0000256" key="19">
    <source>
        <dbReference type="ARBA" id="ARBA00023371"/>
    </source>
</evidence>
<comment type="catalytic activity">
    <reaction evidence="20">
        <text>1-octadecanoyl-2-(5Z,8Z,11Z,14Z-eicosatetraenoyl)-sn-glycerol + ATP = 1-octadecanoyl-2-(5Z,8Z,11Z,14Z-eicosatetraenoyl)-sn-glycero-3-phosphate + ADP + H(+)</text>
        <dbReference type="Rhea" id="RHEA:40323"/>
        <dbReference type="ChEBI" id="CHEBI:15378"/>
        <dbReference type="ChEBI" id="CHEBI:30616"/>
        <dbReference type="ChEBI" id="CHEBI:75728"/>
        <dbReference type="ChEBI" id="CHEBI:77091"/>
        <dbReference type="ChEBI" id="CHEBI:456216"/>
    </reaction>
    <physiologicalReaction direction="left-to-right" evidence="20">
        <dbReference type="Rhea" id="RHEA:40324"/>
    </physiologicalReaction>
</comment>
<keyword evidence="9 24" id="KW-0808">Transferase</keyword>
<keyword evidence="18" id="KW-0966">Cell projection</keyword>
<evidence type="ECO:0000256" key="20">
    <source>
        <dbReference type="ARBA" id="ARBA00023400"/>
    </source>
</evidence>
<dbReference type="InterPro" id="IPR036770">
    <property type="entry name" value="Ankyrin_rpt-contain_sf"/>
</dbReference>
<evidence type="ECO:0000256" key="23">
    <source>
        <dbReference type="PROSITE-ProRule" id="PRU00023"/>
    </source>
</evidence>
<dbReference type="Gene3D" id="2.60.200.40">
    <property type="match status" value="1"/>
</dbReference>
<dbReference type="OrthoDB" id="242257at2759"/>
<dbReference type="UniPathway" id="UPA00230"/>
<evidence type="ECO:0000256" key="21">
    <source>
        <dbReference type="ARBA" id="ARBA00023411"/>
    </source>
</evidence>
<feature type="compositionally biased region" description="Acidic residues" evidence="25">
    <location>
        <begin position="32"/>
        <end position="42"/>
    </location>
</feature>
<comment type="subcellular location">
    <subcellularLocation>
        <location evidence="2">Cell membrane</location>
    </subcellularLocation>
    <subcellularLocation>
        <location evidence="3">Cell projection</location>
    </subcellularLocation>
    <subcellularLocation>
        <location evidence="4">Cytoplasm</location>
        <location evidence="4">Cytosol</location>
    </subcellularLocation>
    <subcellularLocation>
        <location evidence="1">Nucleus</location>
    </subcellularLocation>
</comment>
<keyword evidence="15" id="KW-0443">Lipid metabolism</keyword>
<dbReference type="InterPro" id="IPR017438">
    <property type="entry name" value="ATP-NAD_kinase_N"/>
</dbReference>
<comment type="catalytic activity">
    <reaction evidence="21">
        <text>a 1,2-diacyl-sn-glycerol + ATP = a 1,2-diacyl-sn-glycero-3-phosphate + ADP + H(+)</text>
        <dbReference type="Rhea" id="RHEA:10272"/>
        <dbReference type="ChEBI" id="CHEBI:15378"/>
        <dbReference type="ChEBI" id="CHEBI:17815"/>
        <dbReference type="ChEBI" id="CHEBI:30616"/>
        <dbReference type="ChEBI" id="CHEBI:58608"/>
        <dbReference type="ChEBI" id="CHEBI:456216"/>
        <dbReference type="EC" id="2.7.1.107"/>
    </reaction>
    <physiologicalReaction direction="left-to-right" evidence="21">
        <dbReference type="Rhea" id="RHEA:10273"/>
    </physiologicalReaction>
</comment>
<dbReference type="SMART" id="SM00046">
    <property type="entry name" value="DAGKc"/>
    <property type="match status" value="1"/>
</dbReference>
<evidence type="ECO:0000256" key="15">
    <source>
        <dbReference type="ARBA" id="ARBA00023098"/>
    </source>
</evidence>
<keyword evidence="7" id="KW-1003">Cell membrane</keyword>
<evidence type="ECO:0000313" key="27">
    <source>
        <dbReference type="EMBL" id="CAH1251275.1"/>
    </source>
</evidence>
<dbReference type="PANTHER" id="PTHR11255:SF80">
    <property type="entry name" value="EYE-SPECIFIC DIACYLGLYCEROL KINASE"/>
    <property type="match status" value="1"/>
</dbReference>
<dbReference type="GO" id="GO:0005524">
    <property type="term" value="F:ATP binding"/>
    <property type="evidence" value="ECO:0007669"/>
    <property type="project" value="UniProtKB-KW"/>
</dbReference>
<dbReference type="AlphaFoldDB" id="A0A8K0EH29"/>
<evidence type="ECO:0000256" key="4">
    <source>
        <dbReference type="ARBA" id="ARBA00004514"/>
    </source>
</evidence>
<dbReference type="PANTHER" id="PTHR11255">
    <property type="entry name" value="DIACYLGLYCEROL KINASE"/>
    <property type="match status" value="1"/>
</dbReference>
<comment type="pathway">
    <text evidence="5">Lipid metabolism; glycerolipid metabolism.</text>
</comment>
<keyword evidence="11 24" id="KW-0547">Nucleotide-binding</keyword>
<dbReference type="FunFam" id="3.40.50.10330:FF:000002">
    <property type="entry name" value="Diacylglycerol kinase"/>
    <property type="match status" value="1"/>
</dbReference>
<keyword evidence="8" id="KW-0963">Cytoplasm</keyword>
<evidence type="ECO:0000256" key="17">
    <source>
        <dbReference type="ARBA" id="ARBA00023242"/>
    </source>
</evidence>
<keyword evidence="12 24" id="KW-0418">Kinase</keyword>
<evidence type="ECO:0000256" key="7">
    <source>
        <dbReference type="ARBA" id="ARBA00022475"/>
    </source>
</evidence>
<feature type="domain" description="DAGKc" evidence="26">
    <location>
        <begin position="295"/>
        <end position="430"/>
    </location>
</feature>
<keyword evidence="28" id="KW-1185">Reference proteome</keyword>
<dbReference type="CDD" id="cd20895">
    <property type="entry name" value="C1_DGKzeta_rpt2"/>
    <property type="match status" value="1"/>
</dbReference>
<evidence type="ECO:0000256" key="1">
    <source>
        <dbReference type="ARBA" id="ARBA00004123"/>
    </source>
</evidence>
<dbReference type="InterPro" id="IPR000756">
    <property type="entry name" value="Diacylglycerol_kin_accessory"/>
</dbReference>
<comment type="pathway">
    <text evidence="22">Glycerolipid metabolism.</text>
</comment>
<accession>A0A8K0EH29</accession>
<feature type="repeat" description="ANK" evidence="23">
    <location>
        <begin position="970"/>
        <end position="1002"/>
    </location>
</feature>